<dbReference type="Proteomes" id="UP000000692">
    <property type="component" value="Chromosome"/>
</dbReference>
<sequence>MPVPVLQRRVIGEFIGAIGQQTQDQSADQCLHRRACTQRGQGHQIDHARHIAQIEQRRGHHAQRIGEQMADMARKQRLDHPGNADRIKAQKDHCRHKV</sequence>
<gene>
    <name evidence="2" type="ordered locus">KVU_1079</name>
</gene>
<accession>F9Y6H2</accession>
<name>F9Y6H2_KETVW</name>
<protein>
    <submittedName>
        <fullName evidence="2">Uncharacterized protein</fullName>
    </submittedName>
</protein>
<dbReference type="KEGG" id="kvl:KVU_1079"/>
<proteinExistence type="predicted"/>
<evidence type="ECO:0000256" key="1">
    <source>
        <dbReference type="SAM" id="MobiDB-lite"/>
    </source>
</evidence>
<evidence type="ECO:0000313" key="2">
    <source>
        <dbReference type="EMBL" id="AEM40918.1"/>
    </source>
</evidence>
<dbReference type="AlphaFoldDB" id="F9Y6H2"/>
<dbReference type="HOGENOM" id="CLU_2330000_0_0_5"/>
<evidence type="ECO:0000313" key="3">
    <source>
        <dbReference type="Proteomes" id="UP000000692"/>
    </source>
</evidence>
<reference evidence="2 3" key="1">
    <citation type="journal article" date="2011" name="J. Bacteriol.">
        <title>Complete genome sequence of the industrial strain Ketogulonicigenium vulgare WSH-001.</title>
        <authorList>
            <person name="Liu L."/>
            <person name="Li Y."/>
            <person name="Zhang J."/>
            <person name="Zhou Z."/>
            <person name="Liu J."/>
            <person name="Li X."/>
            <person name="Zhou J."/>
            <person name="Du G."/>
            <person name="Wang L."/>
            <person name="Chen J."/>
        </authorList>
    </citation>
    <scope>NUCLEOTIDE SEQUENCE [LARGE SCALE GENOMIC DNA]</scope>
    <source>
        <strain evidence="2 3">WSH-001</strain>
    </source>
</reference>
<feature type="region of interest" description="Disordered" evidence="1">
    <location>
        <begin position="59"/>
        <end position="98"/>
    </location>
</feature>
<organism evidence="2 3">
    <name type="scientific">Ketogulonicigenium vulgare (strain WSH-001)</name>
    <dbReference type="NCBI Taxonomy" id="759362"/>
    <lineage>
        <taxon>Bacteria</taxon>
        <taxon>Pseudomonadati</taxon>
        <taxon>Pseudomonadota</taxon>
        <taxon>Alphaproteobacteria</taxon>
        <taxon>Rhodobacterales</taxon>
        <taxon>Roseobacteraceae</taxon>
        <taxon>Ketogulonicigenium</taxon>
    </lineage>
</organism>
<keyword evidence="3" id="KW-1185">Reference proteome</keyword>
<dbReference type="EMBL" id="CP002018">
    <property type="protein sequence ID" value="AEM40918.1"/>
    <property type="molecule type" value="Genomic_DNA"/>
</dbReference>
<feature type="compositionally biased region" description="Basic and acidic residues" evidence="1">
    <location>
        <begin position="72"/>
        <end position="92"/>
    </location>
</feature>